<evidence type="ECO:0000313" key="3">
    <source>
        <dbReference type="Proteomes" id="UP000033423"/>
    </source>
</evidence>
<accession>A0A0F3GJP5</accession>
<dbReference type="InterPro" id="IPR052340">
    <property type="entry name" value="RNase_Y/CdgJ"/>
</dbReference>
<dbReference type="EMBL" id="LACI01002432">
    <property type="protein sequence ID" value="KJU82047.1"/>
    <property type="molecule type" value="Genomic_DNA"/>
</dbReference>
<feature type="domain" description="HDOD" evidence="1">
    <location>
        <begin position="22"/>
        <end position="192"/>
    </location>
</feature>
<reference evidence="2 3" key="1">
    <citation type="submission" date="2015-02" db="EMBL/GenBank/DDBJ databases">
        <title>Single-cell genomics of uncultivated deep-branching MTB reveals a conserved set of magnetosome genes.</title>
        <authorList>
            <person name="Kolinko S."/>
            <person name="Richter M."/>
            <person name="Glockner F.O."/>
            <person name="Brachmann A."/>
            <person name="Schuler D."/>
        </authorList>
    </citation>
    <scope>NUCLEOTIDE SEQUENCE [LARGE SCALE GENOMIC DNA]</scope>
    <source>
        <strain evidence="2">TM-1</strain>
    </source>
</reference>
<name>A0A0F3GJP5_9BACT</name>
<feature type="non-terminal residue" evidence="2">
    <location>
        <position position="192"/>
    </location>
</feature>
<dbReference type="Gene3D" id="1.10.3210.10">
    <property type="entry name" value="Hypothetical protein af1432"/>
    <property type="match status" value="1"/>
</dbReference>
<dbReference type="PROSITE" id="PS51833">
    <property type="entry name" value="HDOD"/>
    <property type="match status" value="1"/>
</dbReference>
<evidence type="ECO:0000313" key="2">
    <source>
        <dbReference type="EMBL" id="KJU82047.1"/>
    </source>
</evidence>
<dbReference type="AlphaFoldDB" id="A0A0F3GJP5"/>
<protein>
    <submittedName>
        <fullName evidence="2">Signal transduction protein</fullName>
    </submittedName>
</protein>
<evidence type="ECO:0000259" key="1">
    <source>
        <dbReference type="PROSITE" id="PS51833"/>
    </source>
</evidence>
<keyword evidence="3" id="KW-1185">Reference proteome</keyword>
<gene>
    <name evidence="2" type="ORF">MBAV_005759</name>
</gene>
<dbReference type="InterPro" id="IPR013976">
    <property type="entry name" value="HDOD"/>
</dbReference>
<dbReference type="PANTHER" id="PTHR33525:SF3">
    <property type="entry name" value="RIBONUCLEASE Y"/>
    <property type="match status" value="1"/>
</dbReference>
<proteinExistence type="predicted"/>
<sequence length="192" mass="21252">MAETKTSVIARIVEGMRTKGEFPTMGRTVALVNTHTKSGSKASIDELTNTILDDITLTNKLLRLVNSAAYIKYNRGGKINTISRTIQLLGFSHVRDVALSLVLFETIKDSSFALDLRESVLTSFLSGVIAKKMGSRLGVSDLEEVFICSMYHTLGRLLVVFYLPDEYKKIKDFAKLNKISENETALTVLNVA</sequence>
<dbReference type="SUPFAM" id="SSF109604">
    <property type="entry name" value="HD-domain/PDEase-like"/>
    <property type="match status" value="1"/>
</dbReference>
<comment type="caution">
    <text evidence="2">The sequence shown here is derived from an EMBL/GenBank/DDBJ whole genome shotgun (WGS) entry which is preliminary data.</text>
</comment>
<dbReference type="Proteomes" id="UP000033423">
    <property type="component" value="Unassembled WGS sequence"/>
</dbReference>
<organism evidence="2 3">
    <name type="scientific">Candidatus Magnetobacterium bavaricum</name>
    <dbReference type="NCBI Taxonomy" id="29290"/>
    <lineage>
        <taxon>Bacteria</taxon>
        <taxon>Pseudomonadati</taxon>
        <taxon>Nitrospirota</taxon>
        <taxon>Thermodesulfovibrionia</taxon>
        <taxon>Thermodesulfovibrionales</taxon>
        <taxon>Candidatus Magnetobacteriaceae</taxon>
        <taxon>Candidatus Magnetobacterium</taxon>
    </lineage>
</organism>
<dbReference type="Pfam" id="PF08668">
    <property type="entry name" value="HDOD"/>
    <property type="match status" value="1"/>
</dbReference>
<dbReference type="PANTHER" id="PTHR33525">
    <property type="match status" value="1"/>
</dbReference>